<sequence>MAYGVTPMLDCLSHWIGMVILGRVPVIRTLECAASVSESDSLARLVLTAVDCFKHAANTGSKRSFIYIDSYSKCDLCKICRNGRK</sequence>
<proteinExistence type="predicted"/>
<evidence type="ECO:0000313" key="1">
    <source>
        <dbReference type="EMBL" id="CAG9529551.1"/>
    </source>
</evidence>
<dbReference type="Proteomes" id="UP000746747">
    <property type="component" value="Unassembled WGS sequence"/>
</dbReference>
<organism evidence="1 2">
    <name type="scientific">Cercopithifilaria johnstoni</name>
    <dbReference type="NCBI Taxonomy" id="2874296"/>
    <lineage>
        <taxon>Eukaryota</taxon>
        <taxon>Metazoa</taxon>
        <taxon>Ecdysozoa</taxon>
        <taxon>Nematoda</taxon>
        <taxon>Chromadorea</taxon>
        <taxon>Rhabditida</taxon>
        <taxon>Spirurina</taxon>
        <taxon>Spiruromorpha</taxon>
        <taxon>Filarioidea</taxon>
        <taxon>Onchocercidae</taxon>
        <taxon>Cercopithifilaria</taxon>
    </lineage>
</organism>
<protein>
    <submittedName>
        <fullName evidence="1">Uncharacterized protein</fullName>
    </submittedName>
</protein>
<name>A0A8J2PZF0_9BILA</name>
<accession>A0A8J2PZF0</accession>
<evidence type="ECO:0000313" key="2">
    <source>
        <dbReference type="Proteomes" id="UP000746747"/>
    </source>
</evidence>
<comment type="caution">
    <text evidence="1">The sequence shown here is derived from an EMBL/GenBank/DDBJ whole genome shotgun (WGS) entry which is preliminary data.</text>
</comment>
<reference evidence="1" key="1">
    <citation type="submission" date="2021-09" db="EMBL/GenBank/DDBJ databases">
        <authorList>
            <consortium name="Pathogen Informatics"/>
        </authorList>
    </citation>
    <scope>NUCLEOTIDE SEQUENCE</scope>
</reference>
<dbReference type="EMBL" id="CAKAEH010000023">
    <property type="protein sequence ID" value="CAG9529551.1"/>
    <property type="molecule type" value="Genomic_DNA"/>
</dbReference>
<keyword evidence="2" id="KW-1185">Reference proteome</keyword>
<gene>
    <name evidence="1" type="ORF">CJOHNSTONI_LOCUS120</name>
</gene>
<dbReference type="AlphaFoldDB" id="A0A8J2PZF0"/>